<gene>
    <name evidence="1" type="ORF">BK699_10305</name>
</gene>
<reference evidence="1 2" key="1">
    <citation type="submission" date="2016-10" db="EMBL/GenBank/DDBJ databases">
        <title>Comparative genomics of Bacillus thuringiensis reveals a path to pathogens against multiple invertebrate hosts.</title>
        <authorList>
            <person name="Zheng J."/>
            <person name="Gao Q."/>
            <person name="Liu H."/>
            <person name="Peng D."/>
            <person name="Ruan L."/>
            <person name="Sun M."/>
        </authorList>
    </citation>
    <scope>NUCLEOTIDE SEQUENCE [LARGE SCALE GENOMIC DNA]</scope>
    <source>
        <strain evidence="1">BGSC 4AC1</strain>
    </source>
</reference>
<comment type="caution">
    <text evidence="1">The sequence shown here is derived from an EMBL/GenBank/DDBJ whole genome shotgun (WGS) entry which is preliminary data.</text>
</comment>
<dbReference type="Proteomes" id="UP000195152">
    <property type="component" value="Unassembled WGS sequence"/>
</dbReference>
<dbReference type="AlphaFoldDB" id="A0A242WC54"/>
<dbReference type="RefSeq" id="WP_000932865.1">
    <property type="nucleotide sequence ID" value="NZ_NFCF01000063.1"/>
</dbReference>
<protein>
    <submittedName>
        <fullName evidence="1">Uncharacterized protein</fullName>
    </submittedName>
</protein>
<accession>A0A242WC54</accession>
<dbReference type="EMBL" id="NFCF01000063">
    <property type="protein sequence ID" value="OTW50925.1"/>
    <property type="molecule type" value="Genomic_DNA"/>
</dbReference>
<organism evidence="1 2">
    <name type="scientific">Bacillus thuringiensis serovar mexicanensis</name>
    <dbReference type="NCBI Taxonomy" id="180868"/>
    <lineage>
        <taxon>Bacteria</taxon>
        <taxon>Bacillati</taxon>
        <taxon>Bacillota</taxon>
        <taxon>Bacilli</taxon>
        <taxon>Bacillales</taxon>
        <taxon>Bacillaceae</taxon>
        <taxon>Bacillus</taxon>
        <taxon>Bacillus cereus group</taxon>
    </lineage>
</organism>
<evidence type="ECO:0000313" key="1">
    <source>
        <dbReference type="EMBL" id="OTW50925.1"/>
    </source>
</evidence>
<sequence length="116" mass="13533">MLNKLYEKVNFSSEELNIIHNYMAVSIHSTIQKPIALDSIPVDTLLLLRYKISHFLEELPKIYQEFHKSEFNHNVDQPFVVIDEIFIKSFKQTLQIISADIEKQRVVQSSDSRAAL</sequence>
<proteinExistence type="predicted"/>
<name>A0A242WC54_BACTU</name>
<evidence type="ECO:0000313" key="2">
    <source>
        <dbReference type="Proteomes" id="UP000195152"/>
    </source>
</evidence>